<evidence type="ECO:0000313" key="5">
    <source>
        <dbReference type="Proteomes" id="UP000033352"/>
    </source>
</evidence>
<dbReference type="RefSeq" id="WP_025760006.1">
    <property type="nucleotide sequence ID" value="NZ_CABMND010000005.1"/>
</dbReference>
<keyword evidence="1" id="KW-0732">Signal</keyword>
<dbReference type="GeneID" id="72832862"/>
<dbReference type="SUPFAM" id="SSF53850">
    <property type="entry name" value="Periplasmic binding protein-like II"/>
    <property type="match status" value="1"/>
</dbReference>
<protein>
    <submittedName>
        <fullName evidence="4">ABC transporter substrate-binding protein</fullName>
    </submittedName>
    <submittedName>
        <fullName evidence="3">Osmoprotectant uptake system substrate-binding protein</fullName>
    </submittedName>
</protein>
<comment type="caution">
    <text evidence="3">The sequence shown here is derived from an EMBL/GenBank/DDBJ whole genome shotgun (WGS) entry which is preliminary data.</text>
</comment>
<dbReference type="FunFam" id="3.40.190.120:FF:000001">
    <property type="entry name" value="Amine ABC transporter substrate-binding protein"/>
    <property type="match status" value="1"/>
</dbReference>
<dbReference type="Proteomes" id="UP000033352">
    <property type="component" value="Unassembled WGS sequence"/>
</dbReference>
<reference evidence="3 5" key="1">
    <citation type="submission" date="2015-03" db="EMBL/GenBank/DDBJ databases">
        <authorList>
            <person name="McCorrison J."/>
            <person name="Sanka R."/>
            <person name="Adams M."/>
            <person name="Brinkac L."/>
            <person name="Nierman W."/>
            <person name="Sutton G."/>
            <person name="Nelson K."/>
            <person name="Kiedrowski L."/>
            <person name="Guerrero D."/>
            <person name="Bonomo R."/>
        </authorList>
    </citation>
    <scope>NUCLEOTIDE SEQUENCE [LARGE SCALE GENOMIC DNA]</scope>
    <source>
        <strain evidence="3 5">35699</strain>
    </source>
</reference>
<proteinExistence type="predicted"/>
<dbReference type="EMBL" id="JZYX01000012">
    <property type="protein sequence ID" value="KJN28993.1"/>
    <property type="molecule type" value="Genomic_DNA"/>
</dbReference>
<evidence type="ECO:0000259" key="2">
    <source>
        <dbReference type="Pfam" id="PF04069"/>
    </source>
</evidence>
<name>A0A0F1B4Q1_9ENTR</name>
<dbReference type="Gene3D" id="3.40.190.120">
    <property type="entry name" value="Osmoprotection protein (prox), domain 2"/>
    <property type="match status" value="1"/>
</dbReference>
<dbReference type="OrthoDB" id="9781705at2"/>
<dbReference type="Gene3D" id="3.40.190.10">
    <property type="entry name" value="Periplasmic binding protein-like II"/>
    <property type="match status" value="1"/>
</dbReference>
<dbReference type="CDD" id="cd13616">
    <property type="entry name" value="PBP2_OsmF"/>
    <property type="match status" value="1"/>
</dbReference>
<dbReference type="Proteomes" id="UP001185068">
    <property type="component" value="Unassembled WGS sequence"/>
</dbReference>
<accession>A0A0F1B4Q1</accession>
<dbReference type="GO" id="GO:0043190">
    <property type="term" value="C:ATP-binding cassette (ABC) transporter complex"/>
    <property type="evidence" value="ECO:0007669"/>
    <property type="project" value="InterPro"/>
</dbReference>
<dbReference type="AlphaFoldDB" id="A0A0F1B4Q1"/>
<gene>
    <name evidence="4" type="ORF">MX989_07655</name>
    <name evidence="3" type="ORF">SS37_07585</name>
</gene>
<feature type="signal peptide" evidence="1">
    <location>
        <begin position="1"/>
        <end position="23"/>
    </location>
</feature>
<dbReference type="Pfam" id="PF04069">
    <property type="entry name" value="OpuAC"/>
    <property type="match status" value="1"/>
</dbReference>
<sequence length="305" mass="32565">MTIKTGMVASVALLAALSLPLQAAEPVKVGSKIDTEGALLGNIILQVLESHGVKTVNKVQLGTTPVVRGAITSGELDIYPEYTGNGAFFFKDENDPAWKNASAGYEKVKKLDAEQNKLVWLTPAPANNTWTIAVRKDVAEKGKLTTLADLSRYLKEKGDFKLAASAEFIERPDALPAFEKAYNFKLDQAQLLSLAGGDTAVTIKAAAQQTSGVNAAMAYGTDGPVAALGLQTLTDPKGVQPIYAPTPVVREAVLKAYPDIAEWLKPVFEKLDEKTLQQLNASIAVEGLDAKKVAADFLKQQGLVK</sequence>
<reference evidence="4" key="2">
    <citation type="submission" date="2022-11" db="EMBL/GenBank/DDBJ databases">
        <title>blaNDM-1 and qnrB1 co-producing ST413 Enterobacter.</title>
        <authorList>
            <person name="Halder G."/>
            <person name="Chaudhuri B."/>
            <person name="Dutta S."/>
        </authorList>
    </citation>
    <scope>NUCLEOTIDE SEQUENCE</scope>
    <source>
        <strain evidence="4">PEER684</strain>
    </source>
</reference>
<evidence type="ECO:0000313" key="4">
    <source>
        <dbReference type="EMBL" id="MDR9945955.1"/>
    </source>
</evidence>
<feature type="chain" id="PRO_5002448794" evidence="1">
    <location>
        <begin position="24"/>
        <end position="305"/>
    </location>
</feature>
<evidence type="ECO:0000313" key="3">
    <source>
        <dbReference type="EMBL" id="KJN28993.1"/>
    </source>
</evidence>
<dbReference type="InterPro" id="IPR007210">
    <property type="entry name" value="ABC_Gly_betaine_transp_sub-bd"/>
</dbReference>
<dbReference type="EMBL" id="JALLIR010000001">
    <property type="protein sequence ID" value="MDR9945955.1"/>
    <property type="molecule type" value="Genomic_DNA"/>
</dbReference>
<feature type="domain" description="ABC-type glycine betaine transport system substrate-binding" evidence="2">
    <location>
        <begin position="26"/>
        <end position="300"/>
    </location>
</feature>
<dbReference type="PATRIC" id="fig|1619248.3.peg.506"/>
<organism evidence="3 5">
    <name type="scientific">Enterobacter sichuanensis</name>
    <dbReference type="NCBI Taxonomy" id="2071710"/>
    <lineage>
        <taxon>Bacteria</taxon>
        <taxon>Pseudomonadati</taxon>
        <taxon>Pseudomonadota</taxon>
        <taxon>Gammaproteobacteria</taxon>
        <taxon>Enterobacterales</taxon>
        <taxon>Enterobacteriaceae</taxon>
        <taxon>Enterobacter</taxon>
        <taxon>Enterobacter cloacae complex</taxon>
    </lineage>
</organism>
<evidence type="ECO:0000256" key="1">
    <source>
        <dbReference type="SAM" id="SignalP"/>
    </source>
</evidence>
<dbReference type="GO" id="GO:0022857">
    <property type="term" value="F:transmembrane transporter activity"/>
    <property type="evidence" value="ECO:0007669"/>
    <property type="project" value="InterPro"/>
</dbReference>